<protein>
    <recommendedName>
        <fullName evidence="2 20">Phospholipase A2</fullName>
        <ecNumber evidence="2 20">3.1.1.4</ecNumber>
    </recommendedName>
</protein>
<evidence type="ECO:0000256" key="17">
    <source>
        <dbReference type="PIRSR" id="PIRSR601211-2"/>
    </source>
</evidence>
<evidence type="ECO:0000256" key="14">
    <source>
        <dbReference type="ARBA" id="ARBA00048699"/>
    </source>
</evidence>
<name>A0A8T2L1Y9_ASTMX</name>
<dbReference type="AlphaFoldDB" id="A0A8T2L1Y9"/>
<dbReference type="InterPro" id="IPR001211">
    <property type="entry name" value="PLA2"/>
</dbReference>
<feature type="disulfide bond" evidence="18">
    <location>
        <begin position="121"/>
        <end position="133"/>
    </location>
</feature>
<comment type="catalytic activity">
    <reaction evidence="11">
        <text>N-hexadecanoyl-1,2-di-(9Z-octadecenoyl)-sn-glycero-3-phosphoethanolamine + H2O = N-hexadecanoyl-1-(9Z-octadecenoyl)-sn-glycero-3-phosphoethanolamine + (9Z)-octadecenoate + H(+)</text>
        <dbReference type="Rhea" id="RHEA:45424"/>
        <dbReference type="ChEBI" id="CHEBI:15377"/>
        <dbReference type="ChEBI" id="CHEBI:15378"/>
        <dbReference type="ChEBI" id="CHEBI:30823"/>
        <dbReference type="ChEBI" id="CHEBI:78097"/>
        <dbReference type="ChEBI" id="CHEBI:85217"/>
    </reaction>
    <physiologicalReaction direction="left-to-right" evidence="11">
        <dbReference type="Rhea" id="RHEA:45425"/>
    </physiologicalReaction>
</comment>
<evidence type="ECO:0000256" key="8">
    <source>
        <dbReference type="ARBA" id="ARBA00023157"/>
    </source>
</evidence>
<dbReference type="FunFam" id="1.20.90.10:FF:000011">
    <property type="entry name" value="Phospholipase A(2)"/>
    <property type="match status" value="1"/>
</dbReference>
<evidence type="ECO:0000313" key="22">
    <source>
        <dbReference type="EMBL" id="KAG9263306.1"/>
    </source>
</evidence>
<comment type="catalytic activity">
    <reaction evidence="9">
        <text>N,1-dihexadecanoyl-2-(9Z,12Z-octadecadienoyl)-sn-glycero-3-phosphoethanolamine + H2O = N,1-dihexadecanoyl-sn-glycero-3-phosphoethanolamine + (9Z,12Z)-octadecadienoate + H(+)</text>
        <dbReference type="Rhea" id="RHEA:56424"/>
        <dbReference type="ChEBI" id="CHEBI:15377"/>
        <dbReference type="ChEBI" id="CHEBI:15378"/>
        <dbReference type="ChEBI" id="CHEBI:30245"/>
        <dbReference type="ChEBI" id="CHEBI:85334"/>
        <dbReference type="ChEBI" id="CHEBI:85335"/>
    </reaction>
    <physiologicalReaction direction="left-to-right" evidence="9">
        <dbReference type="Rhea" id="RHEA:56425"/>
    </physiologicalReaction>
</comment>
<dbReference type="SMART" id="SM00085">
    <property type="entry name" value="PA2c"/>
    <property type="match status" value="1"/>
</dbReference>
<dbReference type="PROSITE" id="PS00119">
    <property type="entry name" value="PA2_ASP"/>
    <property type="match status" value="1"/>
</dbReference>
<dbReference type="GO" id="GO:0005102">
    <property type="term" value="F:signaling receptor binding"/>
    <property type="evidence" value="ECO:0007669"/>
    <property type="project" value="UniProtKB-ARBA"/>
</dbReference>
<comment type="catalytic activity">
    <reaction evidence="15">
        <text>1-hexadecanoyl-2-(9Z,12Z-octadecadienoyl)-sn-glycero-3-phosphoethanolamine + H2O = 1-hexadecanoyl-sn-glycero-3-phosphoethanolamine + (9Z,12Z)-octadecadienoate + H(+)</text>
        <dbReference type="Rhea" id="RHEA:40815"/>
        <dbReference type="ChEBI" id="CHEBI:15377"/>
        <dbReference type="ChEBI" id="CHEBI:15378"/>
        <dbReference type="ChEBI" id="CHEBI:30245"/>
        <dbReference type="ChEBI" id="CHEBI:73004"/>
        <dbReference type="ChEBI" id="CHEBI:73008"/>
    </reaction>
    <physiologicalReaction direction="left-to-right" evidence="15">
        <dbReference type="Rhea" id="RHEA:40816"/>
    </physiologicalReaction>
</comment>
<evidence type="ECO:0000256" key="16">
    <source>
        <dbReference type="PIRSR" id="PIRSR601211-1"/>
    </source>
</evidence>
<dbReference type="GO" id="GO:0047498">
    <property type="term" value="F:calcium-dependent phospholipase A2 activity"/>
    <property type="evidence" value="ECO:0007669"/>
    <property type="project" value="TreeGrafter"/>
</dbReference>
<feature type="binding site" evidence="17">
    <location>
        <position position="65"/>
    </location>
    <ligand>
        <name>Ca(2+)</name>
        <dbReference type="ChEBI" id="CHEBI:29108"/>
    </ligand>
</feature>
<evidence type="ECO:0000259" key="21">
    <source>
        <dbReference type="SMART" id="SM00085"/>
    </source>
</evidence>
<evidence type="ECO:0000313" key="23">
    <source>
        <dbReference type="Proteomes" id="UP000752171"/>
    </source>
</evidence>
<dbReference type="Proteomes" id="UP000752171">
    <property type="component" value="Unassembled WGS sequence"/>
</dbReference>
<keyword evidence="20" id="KW-0732">Signal</keyword>
<comment type="catalytic activity">
    <reaction evidence="10">
        <text>1-hexadecanoyl-2-(9Z-octadecenoyl)-sn-glycero-3-phospho-(1'-sn-glycerol) + H2O = 1-hexadecanoyl-sn-glycero-3-phospho-(1'-sn-glycerol) + (9Z)-octadecenoate + H(+)</text>
        <dbReference type="Rhea" id="RHEA:40919"/>
        <dbReference type="ChEBI" id="CHEBI:15377"/>
        <dbReference type="ChEBI" id="CHEBI:15378"/>
        <dbReference type="ChEBI" id="CHEBI:30823"/>
        <dbReference type="ChEBI" id="CHEBI:72841"/>
        <dbReference type="ChEBI" id="CHEBI:75158"/>
    </reaction>
    <physiologicalReaction direction="left-to-right" evidence="10">
        <dbReference type="Rhea" id="RHEA:40920"/>
    </physiologicalReaction>
</comment>
<feature type="binding site" evidence="17">
    <location>
        <position position="67"/>
    </location>
    <ligand>
        <name>Ca(2+)</name>
        <dbReference type="ChEBI" id="CHEBI:29108"/>
    </ligand>
</feature>
<dbReference type="GO" id="GO:0005576">
    <property type="term" value="C:extracellular region"/>
    <property type="evidence" value="ECO:0007669"/>
    <property type="project" value="UniProtKB-SubCell"/>
</dbReference>
<reference evidence="22 23" key="1">
    <citation type="submission" date="2021-07" db="EMBL/GenBank/DDBJ databases">
        <authorList>
            <person name="Imarazene B."/>
            <person name="Zahm M."/>
            <person name="Klopp C."/>
            <person name="Cabau C."/>
            <person name="Beille S."/>
            <person name="Jouanno E."/>
            <person name="Castinel A."/>
            <person name="Lluch J."/>
            <person name="Gil L."/>
            <person name="Kuchtly C."/>
            <person name="Lopez Roques C."/>
            <person name="Donnadieu C."/>
            <person name="Parrinello H."/>
            <person name="Journot L."/>
            <person name="Du K."/>
            <person name="Schartl M."/>
            <person name="Retaux S."/>
            <person name="Guiguen Y."/>
        </authorList>
    </citation>
    <scope>NUCLEOTIDE SEQUENCE [LARGE SCALE GENOMIC DNA]</scope>
    <source>
        <strain evidence="22">Pach_M1</strain>
        <tissue evidence="22">Testis</tissue>
    </source>
</reference>
<dbReference type="InterPro" id="IPR033112">
    <property type="entry name" value="PLA2_Asp_AS"/>
</dbReference>
<comment type="cofactor">
    <cofactor evidence="17">
        <name>Ca(2+)</name>
        <dbReference type="ChEBI" id="CHEBI:29108"/>
    </cofactor>
    <text evidence="17">Binds 1 Ca(2+) ion per subunit.</text>
</comment>
<evidence type="ECO:0000256" key="9">
    <source>
        <dbReference type="ARBA" id="ARBA00047535"/>
    </source>
</evidence>
<dbReference type="SUPFAM" id="SSF48619">
    <property type="entry name" value="Phospholipase A2, PLA2"/>
    <property type="match status" value="1"/>
</dbReference>
<evidence type="ECO:0000256" key="18">
    <source>
        <dbReference type="PIRSR" id="PIRSR601211-3"/>
    </source>
</evidence>
<feature type="active site" evidence="16">
    <location>
        <position position="136"/>
    </location>
</feature>
<evidence type="ECO:0000256" key="11">
    <source>
        <dbReference type="ARBA" id="ARBA00048221"/>
    </source>
</evidence>
<comment type="subcellular location">
    <subcellularLocation>
        <location evidence="1 20">Secreted</location>
    </subcellularLocation>
</comment>
<dbReference type="InterPro" id="IPR033113">
    <property type="entry name" value="PLA2_histidine"/>
</dbReference>
<comment type="catalytic activity">
    <reaction evidence="20">
        <text>a 1,2-diacyl-sn-glycero-3-phosphocholine + H2O = a 1-acyl-sn-glycero-3-phosphocholine + a fatty acid + H(+)</text>
        <dbReference type="Rhea" id="RHEA:15801"/>
        <dbReference type="ChEBI" id="CHEBI:15377"/>
        <dbReference type="ChEBI" id="CHEBI:15378"/>
        <dbReference type="ChEBI" id="CHEBI:28868"/>
        <dbReference type="ChEBI" id="CHEBI:57643"/>
        <dbReference type="ChEBI" id="CHEBI:58168"/>
        <dbReference type="EC" id="3.1.1.4"/>
    </reaction>
</comment>
<dbReference type="Pfam" id="PF00068">
    <property type="entry name" value="Phospholip_A2_1"/>
    <property type="match status" value="1"/>
</dbReference>
<dbReference type="Gene3D" id="1.20.90.10">
    <property type="entry name" value="Phospholipase A2 domain"/>
    <property type="match status" value="1"/>
</dbReference>
<comment type="catalytic activity">
    <reaction evidence="13">
        <text>1-hexadecanoyl-2-(5Z,8Z,11Z,14Z-eicosatetraenoyl)-sn-glycero-3-phosphocholine + H2O = 1-hexadecanoyl-sn-glycero-3-phosphocholine + (5Z,8Z,11Z,14Z)-eicosatetraenoate + H(+)</text>
        <dbReference type="Rhea" id="RHEA:40427"/>
        <dbReference type="ChEBI" id="CHEBI:15377"/>
        <dbReference type="ChEBI" id="CHEBI:15378"/>
        <dbReference type="ChEBI" id="CHEBI:32395"/>
        <dbReference type="ChEBI" id="CHEBI:72998"/>
        <dbReference type="ChEBI" id="CHEBI:73003"/>
    </reaction>
    <physiologicalReaction direction="left-to-right" evidence="13">
        <dbReference type="Rhea" id="RHEA:40428"/>
    </physiologicalReaction>
</comment>
<feature type="binding site" evidence="17">
    <location>
        <position position="84"/>
    </location>
    <ligand>
        <name>Ca(2+)</name>
        <dbReference type="ChEBI" id="CHEBI:29108"/>
    </ligand>
</feature>
<feature type="domain" description="Phospholipase A2-like central" evidence="21">
    <location>
        <begin position="36"/>
        <end position="161"/>
    </location>
</feature>
<evidence type="ECO:0000256" key="5">
    <source>
        <dbReference type="ARBA" id="ARBA00022801"/>
    </source>
</evidence>
<evidence type="ECO:0000256" key="10">
    <source>
        <dbReference type="ARBA" id="ARBA00048015"/>
    </source>
</evidence>
<feature type="disulfide bond" evidence="18">
    <location>
        <begin position="86"/>
        <end position="135"/>
    </location>
</feature>
<comment type="caution">
    <text evidence="22">The sequence shown here is derived from an EMBL/GenBank/DDBJ whole genome shotgun (WGS) entry which is preliminary data.</text>
</comment>
<dbReference type="PANTHER" id="PTHR11716">
    <property type="entry name" value="PHOSPHOLIPASE A2 FAMILY MEMBER"/>
    <property type="match status" value="1"/>
</dbReference>
<feature type="disulfide bond" evidence="18">
    <location>
        <begin position="79"/>
        <end position="142"/>
    </location>
</feature>
<evidence type="ECO:0000256" key="4">
    <source>
        <dbReference type="ARBA" id="ARBA00022723"/>
    </source>
</evidence>
<dbReference type="OMA" id="RSEWNPE"/>
<gene>
    <name evidence="22" type="primary">PLA2G1B</name>
    <name evidence="22" type="ORF">AMEX_G23330</name>
</gene>
<accession>A0A8T2L1Y9</accession>
<evidence type="ECO:0000256" key="6">
    <source>
        <dbReference type="ARBA" id="ARBA00022837"/>
    </source>
</evidence>
<dbReference type="GO" id="GO:0005509">
    <property type="term" value="F:calcium ion binding"/>
    <property type="evidence" value="ECO:0007669"/>
    <property type="project" value="InterPro"/>
</dbReference>
<dbReference type="EC" id="3.1.1.4" evidence="2 20"/>
<feature type="active site" evidence="16">
    <location>
        <position position="83"/>
    </location>
</feature>
<feature type="signal peptide" evidence="20">
    <location>
        <begin position="1"/>
        <end position="30"/>
    </location>
</feature>
<evidence type="ECO:0000256" key="20">
    <source>
        <dbReference type="RuleBase" id="RU361236"/>
    </source>
</evidence>
<comment type="catalytic activity">
    <reaction evidence="12">
        <text>1,2-dihexadecanoyl-sn-glycero-3-phosphocholine + H2O = 1-hexadecanoyl-sn-glycero-3-phosphocholine + hexadecanoate + H(+)</text>
        <dbReference type="Rhea" id="RHEA:41223"/>
        <dbReference type="ChEBI" id="CHEBI:7896"/>
        <dbReference type="ChEBI" id="CHEBI:15377"/>
        <dbReference type="ChEBI" id="CHEBI:15378"/>
        <dbReference type="ChEBI" id="CHEBI:72998"/>
        <dbReference type="ChEBI" id="CHEBI:72999"/>
    </reaction>
    <physiologicalReaction direction="left-to-right" evidence="12">
        <dbReference type="Rhea" id="RHEA:41224"/>
    </physiologicalReaction>
</comment>
<dbReference type="PRINTS" id="PR00389">
    <property type="entry name" value="PHPHLIPASEA2"/>
</dbReference>
<feature type="chain" id="PRO_5035967312" description="Phospholipase A2" evidence="20">
    <location>
        <begin position="31"/>
        <end position="161"/>
    </location>
</feature>
<feature type="binding site" evidence="17">
    <location>
        <position position="63"/>
    </location>
    <ligand>
        <name>Ca(2+)</name>
        <dbReference type="ChEBI" id="CHEBI:29108"/>
    </ligand>
</feature>
<evidence type="ECO:0000256" key="3">
    <source>
        <dbReference type="ARBA" id="ARBA00022525"/>
    </source>
</evidence>
<evidence type="ECO:0000256" key="7">
    <source>
        <dbReference type="ARBA" id="ARBA00023098"/>
    </source>
</evidence>
<keyword evidence="8 18" id="KW-1015">Disulfide bond</keyword>
<dbReference type="PANTHER" id="PTHR11716:SF94">
    <property type="entry name" value="PHOSPHOLIPASE A2"/>
    <property type="match status" value="1"/>
</dbReference>
<sequence>MSLESNCPLNTMKVLPTVLLLALGLSVTQAYLDYRALWQFRDMIICTIPDSWPALDYSDYGCYCGKGGSGTPVDDLDRCCEVHDRCYSDAMQHNACWPILDNPYTEIYAYSCDKENKKITCKSNNNECEMFICECDRKAAECFAVSDYNEEHKHLPSDRCK</sequence>
<keyword evidence="5 20" id="KW-0378">Hydrolase</keyword>
<dbReference type="EMBL" id="JAICCE010000020">
    <property type="protein sequence ID" value="KAG9263306.1"/>
    <property type="molecule type" value="Genomic_DNA"/>
</dbReference>
<feature type="disulfide bond" evidence="18">
    <location>
        <begin position="64"/>
        <end position="80"/>
    </location>
</feature>
<dbReference type="InterPro" id="IPR036444">
    <property type="entry name" value="PLipase_A2_dom_sf"/>
</dbReference>
<evidence type="ECO:0000256" key="15">
    <source>
        <dbReference type="ARBA" id="ARBA00049039"/>
    </source>
</evidence>
<organism evidence="22 23">
    <name type="scientific">Astyanax mexicanus</name>
    <name type="common">Blind cave fish</name>
    <name type="synonym">Astyanax fasciatus mexicanus</name>
    <dbReference type="NCBI Taxonomy" id="7994"/>
    <lineage>
        <taxon>Eukaryota</taxon>
        <taxon>Metazoa</taxon>
        <taxon>Chordata</taxon>
        <taxon>Craniata</taxon>
        <taxon>Vertebrata</taxon>
        <taxon>Euteleostomi</taxon>
        <taxon>Actinopterygii</taxon>
        <taxon>Neopterygii</taxon>
        <taxon>Teleostei</taxon>
        <taxon>Ostariophysi</taxon>
        <taxon>Characiformes</taxon>
        <taxon>Characoidei</taxon>
        <taxon>Acestrorhamphidae</taxon>
        <taxon>Acestrorhamphinae</taxon>
        <taxon>Astyanax</taxon>
    </lineage>
</organism>
<dbReference type="CDD" id="cd00125">
    <property type="entry name" value="PLA2c"/>
    <property type="match status" value="1"/>
</dbReference>
<evidence type="ECO:0000256" key="13">
    <source>
        <dbReference type="ARBA" id="ARBA00048373"/>
    </source>
</evidence>
<proteinExistence type="inferred from homology"/>
<keyword evidence="7 20" id="KW-0443">Lipid metabolism</keyword>
<dbReference type="OrthoDB" id="5841574at2759"/>
<feature type="disulfide bond" evidence="18">
    <location>
        <begin position="96"/>
        <end position="128"/>
    </location>
</feature>
<keyword evidence="3 20" id="KW-0964">Secreted</keyword>
<comment type="catalytic activity">
    <reaction evidence="14">
        <text>1-hexadecanoyl-2-(9Z-octadecenoyl)-sn-glycero-3-phosphocholine + H2O = 1-hexadecanoyl-sn-glycero-3-phosphocholine + (9Z)-octadecenoate + H(+)</text>
        <dbReference type="Rhea" id="RHEA:38779"/>
        <dbReference type="ChEBI" id="CHEBI:15377"/>
        <dbReference type="ChEBI" id="CHEBI:15378"/>
        <dbReference type="ChEBI" id="CHEBI:30823"/>
        <dbReference type="ChEBI" id="CHEBI:72998"/>
        <dbReference type="ChEBI" id="CHEBI:73001"/>
    </reaction>
    <physiologicalReaction direction="left-to-right" evidence="14">
        <dbReference type="Rhea" id="RHEA:38780"/>
    </physiologicalReaction>
</comment>
<dbReference type="GO" id="GO:0006644">
    <property type="term" value="P:phospholipid metabolic process"/>
    <property type="evidence" value="ECO:0007669"/>
    <property type="project" value="InterPro"/>
</dbReference>
<dbReference type="GO" id="GO:0050482">
    <property type="term" value="P:arachidonate secretion"/>
    <property type="evidence" value="ECO:0007669"/>
    <property type="project" value="InterPro"/>
</dbReference>
<keyword evidence="4 17" id="KW-0479">Metal-binding</keyword>
<evidence type="ECO:0000256" key="19">
    <source>
        <dbReference type="RuleBase" id="RU003654"/>
    </source>
</evidence>
<dbReference type="InterPro" id="IPR016090">
    <property type="entry name" value="PLA2-like_dom"/>
</dbReference>
<comment type="similarity">
    <text evidence="19">Belongs to the phospholipase A2 family.</text>
</comment>
<evidence type="ECO:0000256" key="12">
    <source>
        <dbReference type="ARBA" id="ARBA00048227"/>
    </source>
</evidence>
<dbReference type="PROSITE" id="PS00118">
    <property type="entry name" value="PA2_HIS"/>
    <property type="match status" value="1"/>
</dbReference>
<evidence type="ECO:0000256" key="2">
    <source>
        <dbReference type="ARBA" id="ARBA00013278"/>
    </source>
</evidence>
<keyword evidence="6 17" id="KW-0106">Calcium</keyword>
<dbReference type="GO" id="GO:0005543">
    <property type="term" value="F:phospholipid binding"/>
    <property type="evidence" value="ECO:0007669"/>
    <property type="project" value="TreeGrafter"/>
</dbReference>
<evidence type="ECO:0000256" key="1">
    <source>
        <dbReference type="ARBA" id="ARBA00004613"/>
    </source>
</evidence>
<dbReference type="GO" id="GO:0016042">
    <property type="term" value="P:lipid catabolic process"/>
    <property type="evidence" value="ECO:0007669"/>
    <property type="project" value="InterPro"/>
</dbReference>